<gene>
    <name evidence="2" type="ORF">JHT90_04855</name>
</gene>
<organism evidence="2 3">
    <name type="scientific">Entomomonas asaccharolytica</name>
    <dbReference type="NCBI Taxonomy" id="2785331"/>
    <lineage>
        <taxon>Bacteria</taxon>
        <taxon>Pseudomonadati</taxon>
        <taxon>Pseudomonadota</taxon>
        <taxon>Gammaproteobacteria</taxon>
        <taxon>Pseudomonadales</taxon>
        <taxon>Pseudomonadaceae</taxon>
        <taxon>Entomomonas</taxon>
    </lineage>
</organism>
<dbReference type="EMBL" id="CP067393">
    <property type="protein sequence ID" value="QQP86570.1"/>
    <property type="molecule type" value="Genomic_DNA"/>
</dbReference>
<name>A0A974RXU8_9GAMM</name>
<feature type="region of interest" description="Disordered" evidence="1">
    <location>
        <begin position="288"/>
        <end position="308"/>
    </location>
</feature>
<evidence type="ECO:0000256" key="1">
    <source>
        <dbReference type="SAM" id="MobiDB-lite"/>
    </source>
</evidence>
<sequence length="308" mass="36835">MIKKKIPDYYKIIPENLHKDADALVDYVRYFPYQTPSQCPYCDYHSFRQATEVNAVGQPRFNCNRCERNFSQLTGSYFAYMSHMELWPDFVIYRLSGLSFQKISRLLNISENACQIRERKLYKMMEELFPALYQWWKPHHEFKDRKVTDKVAKERAAFLKWLKTRIEQQTANCPICGKFIKQRAYVGGHFGKLSQNKSRPYFECSRCRKSFSVFKDTPLDKLTHIDLWLPFAKGLCQGKSNYQIMDTLPTTIMKKTASNWRNKFIEQMKLMELNELVFWLEWQRSRNKGAETRKVKQREARQKSKSKD</sequence>
<keyword evidence="3" id="KW-1185">Reference proteome</keyword>
<dbReference type="AlphaFoldDB" id="A0A974RXU8"/>
<reference evidence="2 3" key="1">
    <citation type="submission" date="2021-01" db="EMBL/GenBank/DDBJ databases">
        <title>Entomomonas sp. F2A isolated from a house cricket (Acheta domesticus).</title>
        <authorList>
            <person name="Spergser J."/>
            <person name="Busse H.-J."/>
        </authorList>
    </citation>
    <scope>NUCLEOTIDE SEQUENCE [LARGE SCALE GENOMIC DNA]</scope>
    <source>
        <strain evidence="2 3">F2A</strain>
    </source>
</reference>
<protein>
    <submittedName>
        <fullName evidence="2">Uncharacterized protein</fullName>
    </submittedName>
</protein>
<accession>A0A974RXU8</accession>
<dbReference type="RefSeq" id="WP_201094769.1">
    <property type="nucleotide sequence ID" value="NZ_CP067393.1"/>
</dbReference>
<dbReference type="Proteomes" id="UP000595278">
    <property type="component" value="Chromosome"/>
</dbReference>
<proteinExistence type="predicted"/>
<dbReference type="KEGG" id="eaz:JHT90_04855"/>
<evidence type="ECO:0000313" key="2">
    <source>
        <dbReference type="EMBL" id="QQP86570.1"/>
    </source>
</evidence>
<evidence type="ECO:0000313" key="3">
    <source>
        <dbReference type="Proteomes" id="UP000595278"/>
    </source>
</evidence>